<dbReference type="AlphaFoldDB" id="A0A502HVD0"/>
<dbReference type="RefSeq" id="WP_140682272.1">
    <property type="nucleotide sequence ID" value="NZ_RCZA01000013.1"/>
</dbReference>
<accession>A0A502HVD0</accession>
<evidence type="ECO:0000313" key="2">
    <source>
        <dbReference type="Proteomes" id="UP000320914"/>
    </source>
</evidence>
<reference evidence="1 2" key="1">
    <citation type="journal article" date="2019" name="Environ. Microbiol.">
        <title>Species interactions and distinct microbial communities in high Arctic permafrost affected cryosols are associated with the CH4 and CO2 gas fluxes.</title>
        <authorList>
            <person name="Altshuler I."/>
            <person name="Hamel J."/>
            <person name="Turney S."/>
            <person name="Magnuson E."/>
            <person name="Levesque R."/>
            <person name="Greer C."/>
            <person name="Whyte L.G."/>
        </authorList>
    </citation>
    <scope>NUCLEOTIDE SEQUENCE [LARGE SCALE GENOMIC DNA]</scope>
    <source>
        <strain evidence="1 2">OWC5</strain>
    </source>
</reference>
<sequence>MSPNRHEQWEVNSAAGKLVGQARTLGTRHLAQGMLRERFNREVAFYAKRVADDVAQGNITPEQGIQALVQEQRDLLSQSQAVTRKAQGAINERVKRIPNSTLTQPSLKPDPERLLRFVHAQSLESTTANSPDALRATSSPHPVSDLKFFPQEQWPAAVPQEEPGFYVVPRSTTADKLEAQLFTSASPAVIAKFKALNPNLDKVKAGTMIVLSDPNNQQCTFEEALLMQAAGNVNRALKPLSSEEADFMARHYDEIAFFLSKGSLGASFGLSMFAKNLDDVNVILRDIESLHTRTFQANDHLNTAEFYSERKRLLAQLNTQLTKLTKKSIGFPDHPNLKNVLGISTKSLVHRWRKAGAVGQIPGYATHIEGVSKAAKYVKYGGWVGTAVGGGGSVIKVQGVCAAEDEEACKRVKFTEVGGFAGGVIGGAFASAILTGSTVGWVCAGLAIPTGGTATLACGLIVVGAGSFAGGFLGGDRGEALGELIYENTNEQH</sequence>
<dbReference type="EMBL" id="RCZA01000013">
    <property type="protein sequence ID" value="TPG77875.1"/>
    <property type="molecule type" value="Genomic_DNA"/>
</dbReference>
<name>A0A502HVD0_9PSED</name>
<comment type="caution">
    <text evidence="1">The sequence shown here is derived from an EMBL/GenBank/DDBJ whole genome shotgun (WGS) entry which is preliminary data.</text>
</comment>
<dbReference type="Proteomes" id="UP000320914">
    <property type="component" value="Unassembled WGS sequence"/>
</dbReference>
<organism evidence="1 2">
    <name type="scientific">Pseudomonas mandelii</name>
    <dbReference type="NCBI Taxonomy" id="75612"/>
    <lineage>
        <taxon>Bacteria</taxon>
        <taxon>Pseudomonadati</taxon>
        <taxon>Pseudomonadota</taxon>
        <taxon>Gammaproteobacteria</taxon>
        <taxon>Pseudomonadales</taxon>
        <taxon>Pseudomonadaceae</taxon>
        <taxon>Pseudomonas</taxon>
    </lineage>
</organism>
<gene>
    <name evidence="1" type="ORF">EAH74_26525</name>
</gene>
<proteinExistence type="predicted"/>
<protein>
    <submittedName>
        <fullName evidence="1">Uncharacterized protein</fullName>
    </submittedName>
</protein>
<evidence type="ECO:0000313" key="1">
    <source>
        <dbReference type="EMBL" id="TPG77875.1"/>
    </source>
</evidence>